<name>A0A291B740_9GAMM</name>
<reference evidence="2" key="1">
    <citation type="submission" date="2017-04" db="EMBL/GenBank/DDBJ databases">
        <title>Genome evolution of the luminous symbionts of deep sea anglerfish.</title>
        <authorList>
            <person name="Hendry T.A."/>
        </authorList>
    </citation>
    <scope>NUCLEOTIDE SEQUENCE [LARGE SCALE GENOMIC DNA]</scope>
</reference>
<organism evidence="1 2">
    <name type="scientific">Candidatus Enterovibrio altilux</name>
    <dbReference type="NCBI Taxonomy" id="1927128"/>
    <lineage>
        <taxon>Bacteria</taxon>
        <taxon>Pseudomonadati</taxon>
        <taxon>Pseudomonadota</taxon>
        <taxon>Gammaproteobacteria</taxon>
        <taxon>Vibrionales</taxon>
        <taxon>Vibrionaceae</taxon>
        <taxon>Enterovibrio</taxon>
    </lineage>
</organism>
<proteinExistence type="predicted"/>
<sequence length="52" mass="5903">MLKQTRQRINEIPSGGAYDTRQSYAIVHIKQAAPLIPPRKEALVKSEVIRVM</sequence>
<keyword evidence="2" id="KW-1185">Reference proteome</keyword>
<gene>
    <name evidence="1" type="ORF">BTN50_0285</name>
</gene>
<evidence type="ECO:0000313" key="2">
    <source>
        <dbReference type="Proteomes" id="UP000218160"/>
    </source>
</evidence>
<protein>
    <submittedName>
        <fullName evidence="1">Mobile element protein</fullName>
    </submittedName>
</protein>
<dbReference type="AlphaFoldDB" id="A0A291B740"/>
<evidence type="ECO:0000313" key="1">
    <source>
        <dbReference type="EMBL" id="ATF08822.1"/>
    </source>
</evidence>
<accession>A0A291B740</accession>
<dbReference type="KEGG" id="elux:BTN50_0285"/>
<dbReference type="EMBL" id="CP020660">
    <property type="protein sequence ID" value="ATF08822.1"/>
    <property type="molecule type" value="Genomic_DNA"/>
</dbReference>
<dbReference type="Proteomes" id="UP000218160">
    <property type="component" value="Chromosome 1"/>
</dbReference>